<sequence>MTELLSPDHRYELLRFNGLRVYLEDQGKRNVFTEVIVSFRDDNQQSTEFLNPHFQVEVIKGYLLFYGDDLKDLVNQIFPQASDSDKENVMEMIARYYIDVVDGHIQ</sequence>
<accession>A0A3T0N3Y9</accession>
<evidence type="ECO:0000313" key="1">
    <source>
        <dbReference type="EMBL" id="AZV78735.1"/>
    </source>
</evidence>
<dbReference type="Proteomes" id="UP000283063">
    <property type="component" value="Chromosome"/>
</dbReference>
<dbReference type="KEGG" id="sedi:EBB79_13210"/>
<dbReference type="EMBL" id="CP033219">
    <property type="protein sequence ID" value="AZV78735.1"/>
    <property type="molecule type" value="Genomic_DNA"/>
</dbReference>
<evidence type="ECO:0000313" key="2">
    <source>
        <dbReference type="Proteomes" id="UP000283063"/>
    </source>
</evidence>
<protein>
    <submittedName>
        <fullName evidence="1">Uncharacterized protein</fullName>
    </submittedName>
</protein>
<organism evidence="1 2">
    <name type="scientific">Parasedimentitalea marina</name>
    <dbReference type="NCBI Taxonomy" id="2483033"/>
    <lineage>
        <taxon>Bacteria</taxon>
        <taxon>Pseudomonadati</taxon>
        <taxon>Pseudomonadota</taxon>
        <taxon>Alphaproteobacteria</taxon>
        <taxon>Rhodobacterales</taxon>
        <taxon>Paracoccaceae</taxon>
        <taxon>Parasedimentitalea</taxon>
    </lineage>
</organism>
<gene>
    <name evidence="1" type="ORF">EBB79_13210</name>
</gene>
<dbReference type="RefSeq" id="WP_127749286.1">
    <property type="nucleotide sequence ID" value="NZ_CP033219.1"/>
</dbReference>
<name>A0A3T0N3Y9_9RHOB</name>
<proteinExistence type="predicted"/>
<keyword evidence="2" id="KW-1185">Reference proteome</keyword>
<dbReference type="AlphaFoldDB" id="A0A3T0N3Y9"/>
<reference evidence="1 2" key="1">
    <citation type="submission" date="2018-10" db="EMBL/GenBank/DDBJ databases">
        <title>Parasedimentitalea marina sp. nov., a psychrophilic bacterium isolated from deep seawater of the New Britain Trench.</title>
        <authorList>
            <person name="Cao J."/>
        </authorList>
    </citation>
    <scope>NUCLEOTIDE SEQUENCE [LARGE SCALE GENOMIC DNA]</scope>
    <source>
        <strain evidence="1 2">W43</strain>
    </source>
</reference>